<dbReference type="AlphaFoldDB" id="A0AAV6KTU4"/>
<dbReference type="EMBL" id="JACTNZ010000003">
    <property type="protein sequence ID" value="KAG5556048.1"/>
    <property type="molecule type" value="Genomic_DNA"/>
</dbReference>
<evidence type="ECO:0000313" key="2">
    <source>
        <dbReference type="Proteomes" id="UP000823749"/>
    </source>
</evidence>
<dbReference type="Proteomes" id="UP000823749">
    <property type="component" value="Chromosome 3"/>
</dbReference>
<comment type="caution">
    <text evidence="1">The sequence shown here is derived from an EMBL/GenBank/DDBJ whole genome shotgun (WGS) entry which is preliminary data.</text>
</comment>
<protein>
    <submittedName>
        <fullName evidence="1">Uncharacterized protein</fullName>
    </submittedName>
</protein>
<reference evidence="1" key="1">
    <citation type="submission" date="2020-08" db="EMBL/GenBank/DDBJ databases">
        <title>Plant Genome Project.</title>
        <authorList>
            <person name="Zhang R.-G."/>
        </authorList>
    </citation>
    <scope>NUCLEOTIDE SEQUENCE</scope>
    <source>
        <strain evidence="1">WSP0</strain>
        <tissue evidence="1">Leaf</tissue>
    </source>
</reference>
<organism evidence="1 2">
    <name type="scientific">Rhododendron griersonianum</name>
    <dbReference type="NCBI Taxonomy" id="479676"/>
    <lineage>
        <taxon>Eukaryota</taxon>
        <taxon>Viridiplantae</taxon>
        <taxon>Streptophyta</taxon>
        <taxon>Embryophyta</taxon>
        <taxon>Tracheophyta</taxon>
        <taxon>Spermatophyta</taxon>
        <taxon>Magnoliopsida</taxon>
        <taxon>eudicotyledons</taxon>
        <taxon>Gunneridae</taxon>
        <taxon>Pentapetalae</taxon>
        <taxon>asterids</taxon>
        <taxon>Ericales</taxon>
        <taxon>Ericaceae</taxon>
        <taxon>Ericoideae</taxon>
        <taxon>Rhodoreae</taxon>
        <taxon>Rhododendron</taxon>
    </lineage>
</organism>
<evidence type="ECO:0000313" key="1">
    <source>
        <dbReference type="EMBL" id="KAG5556048.1"/>
    </source>
</evidence>
<sequence>MPYYSLHTHPRNLRHFNVSENCPVFDGLFPFCQATAALPSRVLPLITNDGGATITNDAPSACHQRRWRILSTALPGSRSSSSPPRSSSSCFVDAAAKLNCQDIDIVGSSPPPDSSMGAIGDRIHHRCCLWIRQRG</sequence>
<accession>A0AAV6KTU4</accession>
<proteinExistence type="predicted"/>
<gene>
    <name evidence="1" type="ORF">RHGRI_006617</name>
</gene>
<keyword evidence="2" id="KW-1185">Reference proteome</keyword>
<name>A0AAV6KTU4_9ERIC</name>